<gene>
    <name evidence="2" type="ORF">ACFPQB_04165</name>
</gene>
<dbReference type="InterPro" id="IPR000073">
    <property type="entry name" value="AB_hydrolase_1"/>
</dbReference>
<dbReference type="Pfam" id="PF00561">
    <property type="entry name" value="Abhydrolase_1"/>
    <property type="match status" value="1"/>
</dbReference>
<organism evidence="2 3">
    <name type="scientific">Nocardioides vastitatis</name>
    <dbReference type="NCBI Taxonomy" id="2568655"/>
    <lineage>
        <taxon>Bacteria</taxon>
        <taxon>Bacillati</taxon>
        <taxon>Actinomycetota</taxon>
        <taxon>Actinomycetes</taxon>
        <taxon>Propionibacteriales</taxon>
        <taxon>Nocardioidaceae</taxon>
        <taxon>Nocardioides</taxon>
    </lineage>
</organism>
<name>A0ABW0ZD15_9ACTN</name>
<dbReference type="InterPro" id="IPR050266">
    <property type="entry name" value="AB_hydrolase_sf"/>
</dbReference>
<dbReference type="EMBL" id="JBHSNS010000001">
    <property type="protein sequence ID" value="MFC5728098.1"/>
    <property type="molecule type" value="Genomic_DNA"/>
</dbReference>
<dbReference type="Gene3D" id="3.40.50.1820">
    <property type="entry name" value="alpha/beta hydrolase"/>
    <property type="match status" value="1"/>
</dbReference>
<dbReference type="PANTHER" id="PTHR43798">
    <property type="entry name" value="MONOACYLGLYCEROL LIPASE"/>
    <property type="match status" value="1"/>
</dbReference>
<proteinExistence type="predicted"/>
<dbReference type="GO" id="GO:0016787">
    <property type="term" value="F:hydrolase activity"/>
    <property type="evidence" value="ECO:0007669"/>
    <property type="project" value="UniProtKB-KW"/>
</dbReference>
<protein>
    <submittedName>
        <fullName evidence="2">Alpha/beta fold hydrolase</fullName>
    </submittedName>
</protein>
<dbReference type="SUPFAM" id="SSF53474">
    <property type="entry name" value="alpha/beta-Hydrolases"/>
    <property type="match status" value="1"/>
</dbReference>
<evidence type="ECO:0000313" key="2">
    <source>
        <dbReference type="EMBL" id="MFC5728098.1"/>
    </source>
</evidence>
<dbReference type="RefSeq" id="WP_136431752.1">
    <property type="nucleotide sequence ID" value="NZ_JBHSNS010000001.1"/>
</dbReference>
<accession>A0ABW0ZD15</accession>
<comment type="caution">
    <text evidence="2">The sequence shown here is derived from an EMBL/GenBank/DDBJ whole genome shotgun (WGS) entry which is preliminary data.</text>
</comment>
<reference evidence="3" key="1">
    <citation type="journal article" date="2019" name="Int. J. Syst. Evol. Microbiol.">
        <title>The Global Catalogue of Microorganisms (GCM) 10K type strain sequencing project: providing services to taxonomists for standard genome sequencing and annotation.</title>
        <authorList>
            <consortium name="The Broad Institute Genomics Platform"/>
            <consortium name="The Broad Institute Genome Sequencing Center for Infectious Disease"/>
            <person name="Wu L."/>
            <person name="Ma J."/>
        </authorList>
    </citation>
    <scope>NUCLEOTIDE SEQUENCE [LARGE SCALE GENOMIC DNA]</scope>
    <source>
        <strain evidence="3">YIM 94188</strain>
    </source>
</reference>
<feature type="domain" description="AB hydrolase-1" evidence="1">
    <location>
        <begin position="29"/>
        <end position="128"/>
    </location>
</feature>
<keyword evidence="2" id="KW-0378">Hydrolase</keyword>
<dbReference type="InterPro" id="IPR029058">
    <property type="entry name" value="AB_hydrolase_fold"/>
</dbReference>
<dbReference type="Proteomes" id="UP001596072">
    <property type="component" value="Unassembled WGS sequence"/>
</dbReference>
<evidence type="ECO:0000313" key="3">
    <source>
        <dbReference type="Proteomes" id="UP001596072"/>
    </source>
</evidence>
<sequence>MTSHPLGTPVHIELPQGPVRYRERGSGSPLVFVHGGLANGDLWRNVVPHLADSHRCIAPDWPKGSHAVPMKPDADLSAPGMARLVVDFLDALRLDRVTLVANDSGGAISQIVATEYPERVDRLVLTSCDTFRQFPPRYLKPLHLISRIPGAGPRLGLRLAQAWRLKPVYTIFYWSIIKKKPDPAILRSYLDPLADPAIQRDLVKFFTGTGPRHTLKAASKLCRFTRPALVVWAENDLWFARRNGKKLARLIPHGEFELMPDSRTFIPEDQPEALARTIRLFLERTSGSVAESSVGAVGTPVHGSQSGP</sequence>
<evidence type="ECO:0000259" key="1">
    <source>
        <dbReference type="Pfam" id="PF00561"/>
    </source>
</evidence>
<keyword evidence="3" id="KW-1185">Reference proteome</keyword>